<evidence type="ECO:0000313" key="3">
    <source>
        <dbReference type="EMBL" id="KAA6381686.1"/>
    </source>
</evidence>
<evidence type="ECO:0000256" key="1">
    <source>
        <dbReference type="SAM" id="MobiDB-lite"/>
    </source>
</evidence>
<dbReference type="Proteomes" id="UP000324800">
    <property type="component" value="Unassembled WGS sequence"/>
</dbReference>
<evidence type="ECO:0000259" key="2">
    <source>
        <dbReference type="PROSITE" id="PS51399"/>
    </source>
</evidence>
<dbReference type="Pfam" id="PF14555">
    <property type="entry name" value="UBA_4"/>
    <property type="match status" value="1"/>
</dbReference>
<dbReference type="CDD" id="cd14348">
    <property type="entry name" value="UBA_p47"/>
    <property type="match status" value="1"/>
</dbReference>
<gene>
    <name evidence="3" type="ORF">EZS28_022786</name>
</gene>
<evidence type="ECO:0000313" key="4">
    <source>
        <dbReference type="Proteomes" id="UP000324800"/>
    </source>
</evidence>
<dbReference type="AlphaFoldDB" id="A0A5J4VH81"/>
<dbReference type="InterPro" id="IPR012989">
    <property type="entry name" value="SEP_domain"/>
</dbReference>
<name>A0A5J4VH81_9EUKA</name>
<dbReference type="Gene3D" id="1.10.8.10">
    <property type="entry name" value="DNA helicase RuvA subunit, C-terminal domain"/>
    <property type="match status" value="1"/>
</dbReference>
<feature type="region of interest" description="Disordered" evidence="1">
    <location>
        <begin position="320"/>
        <end position="342"/>
    </location>
</feature>
<dbReference type="EMBL" id="SNRW01007184">
    <property type="protein sequence ID" value="KAA6381686.1"/>
    <property type="molecule type" value="Genomic_DNA"/>
</dbReference>
<comment type="caution">
    <text evidence="3">The sequence shown here is derived from an EMBL/GenBank/DDBJ whole genome shotgun (WGS) entry which is preliminary data.</text>
</comment>
<sequence>MNRELFMNVTGRSAEDADRYLQAANGNLQAAINLSFEQPDFPNQNISTTTTANIHSTSDLLADFSFLESLHPKISSSPKPVNNGDMKKTEKQIKLSNKQHMLPHNVEGLIQKGTKIFLTTAEVEVEEQRWENLSVDNQLQNGEKSGIAEIQHLSKIDSDQEKTTIDVCVIFYLDGFTICDKEPIYLYSHRRTQRYVDDIIHGFLPIELLPPGIAEHRGEVNIVMFDRRSKISDILFKVFLYIFFFQGYYSDDFYSNEEDDNNYYIQEDEDYCSDYCNNQEEEEKVKDEKIEGDEFDQSENKLYDGLLDNKDLQDTVECSDGVTDGESGMQDCFSGDVTSGFP</sequence>
<dbReference type="SUPFAM" id="SSF102848">
    <property type="entry name" value="NSFL1 (p97 ATPase) cofactor p47, SEP domain"/>
    <property type="match status" value="1"/>
</dbReference>
<dbReference type="OrthoDB" id="270602at2759"/>
<dbReference type="PROSITE" id="PS51399">
    <property type="entry name" value="SEP"/>
    <property type="match status" value="1"/>
</dbReference>
<protein>
    <recommendedName>
        <fullName evidence="2">SEP domain-containing protein</fullName>
    </recommendedName>
</protein>
<proteinExistence type="predicted"/>
<accession>A0A5J4VH81</accession>
<organism evidence="3 4">
    <name type="scientific">Streblomastix strix</name>
    <dbReference type="NCBI Taxonomy" id="222440"/>
    <lineage>
        <taxon>Eukaryota</taxon>
        <taxon>Metamonada</taxon>
        <taxon>Preaxostyla</taxon>
        <taxon>Oxymonadida</taxon>
        <taxon>Streblomastigidae</taxon>
        <taxon>Streblomastix</taxon>
    </lineage>
</organism>
<reference evidence="3 4" key="1">
    <citation type="submission" date="2019-03" db="EMBL/GenBank/DDBJ databases">
        <title>Single cell metagenomics reveals metabolic interactions within the superorganism composed of flagellate Streblomastix strix and complex community of Bacteroidetes bacteria on its surface.</title>
        <authorList>
            <person name="Treitli S.C."/>
            <person name="Kolisko M."/>
            <person name="Husnik F."/>
            <person name="Keeling P."/>
            <person name="Hampl V."/>
        </authorList>
    </citation>
    <scope>NUCLEOTIDE SEQUENCE [LARGE SCALE GENOMIC DNA]</scope>
    <source>
        <strain evidence="3">ST1C</strain>
    </source>
</reference>
<dbReference type="Gene3D" id="3.30.420.210">
    <property type="entry name" value="SEP domain"/>
    <property type="match status" value="1"/>
</dbReference>
<dbReference type="InterPro" id="IPR036241">
    <property type="entry name" value="NSFL1C_SEP_dom_sf"/>
</dbReference>
<feature type="domain" description="SEP" evidence="2">
    <location>
        <begin position="164"/>
        <end position="233"/>
    </location>
</feature>